<keyword evidence="18" id="KW-1185">Reference proteome</keyword>
<dbReference type="GO" id="GO:0003917">
    <property type="term" value="F:DNA topoisomerase type I (single strand cut, ATP-independent) activity"/>
    <property type="evidence" value="ECO:0007669"/>
    <property type="project" value="UniProtKB-EC"/>
</dbReference>
<dbReference type="SUPFAM" id="SSF57783">
    <property type="entry name" value="Zinc beta-ribbon"/>
    <property type="match status" value="1"/>
</dbReference>
<dbReference type="STRING" id="34060.B0181_11045"/>
<name>A0A1S9ZUC6_9GAMM</name>
<dbReference type="Gene3D" id="1.10.460.10">
    <property type="entry name" value="Topoisomerase I, domain 2"/>
    <property type="match status" value="1"/>
</dbReference>
<dbReference type="CDD" id="cd03362">
    <property type="entry name" value="TOPRIM_TopoIA_TopoIII"/>
    <property type="match status" value="1"/>
</dbReference>
<evidence type="ECO:0000256" key="8">
    <source>
        <dbReference type="ARBA" id="ARBA00023125"/>
    </source>
</evidence>
<dbReference type="SMART" id="SM00437">
    <property type="entry name" value="TOP1Ac"/>
    <property type="match status" value="1"/>
</dbReference>
<dbReference type="EMBL" id="UGQE01000002">
    <property type="protein sequence ID" value="STZ13634.1"/>
    <property type="molecule type" value="Genomic_DNA"/>
</dbReference>
<evidence type="ECO:0000313" key="17">
    <source>
        <dbReference type="EMBL" id="STZ13634.1"/>
    </source>
</evidence>
<keyword evidence="8" id="KW-0238">DNA-binding</keyword>
<evidence type="ECO:0000259" key="14">
    <source>
        <dbReference type="PROSITE" id="PS50880"/>
    </source>
</evidence>
<evidence type="ECO:0000256" key="3">
    <source>
        <dbReference type="ARBA" id="ARBA00012891"/>
    </source>
</evidence>
<dbReference type="Gene3D" id="2.70.20.10">
    <property type="entry name" value="Topoisomerase I, domain 3"/>
    <property type="match status" value="1"/>
</dbReference>
<evidence type="ECO:0000259" key="15">
    <source>
        <dbReference type="PROSITE" id="PS52039"/>
    </source>
</evidence>
<dbReference type="Proteomes" id="UP000255279">
    <property type="component" value="Unassembled WGS sequence"/>
</dbReference>
<evidence type="ECO:0000256" key="10">
    <source>
        <dbReference type="ARBA" id="ARBA00030003"/>
    </source>
</evidence>
<dbReference type="Pfam" id="PF01396">
    <property type="entry name" value="Zn_ribbon_Top1"/>
    <property type="match status" value="2"/>
</dbReference>
<dbReference type="GO" id="GO:0043597">
    <property type="term" value="C:cytoplasmic replication fork"/>
    <property type="evidence" value="ECO:0007669"/>
    <property type="project" value="TreeGrafter"/>
</dbReference>
<evidence type="ECO:0000256" key="5">
    <source>
        <dbReference type="ARBA" id="ARBA00022771"/>
    </source>
</evidence>
<dbReference type="Gene3D" id="3.40.50.140">
    <property type="match status" value="1"/>
</dbReference>
<proteinExistence type="inferred from homology"/>
<evidence type="ECO:0000256" key="2">
    <source>
        <dbReference type="ARBA" id="ARBA00009446"/>
    </source>
</evidence>
<evidence type="ECO:0000256" key="7">
    <source>
        <dbReference type="ARBA" id="ARBA00023029"/>
    </source>
</evidence>
<dbReference type="EC" id="5.6.2.1" evidence="3"/>
<dbReference type="Gene3D" id="1.10.290.10">
    <property type="entry name" value="Topoisomerase I, domain 4"/>
    <property type="match status" value="1"/>
</dbReference>
<keyword evidence="9 17" id="KW-0413">Isomerase</keyword>
<accession>A0A1S9ZUC6</accession>
<dbReference type="OrthoDB" id="9803554at2"/>
<dbReference type="PRINTS" id="PR00417">
    <property type="entry name" value="PRTPISMRASEI"/>
</dbReference>
<dbReference type="InterPro" id="IPR013497">
    <property type="entry name" value="Topo_IA_cen"/>
</dbReference>
<keyword evidence="7" id="KW-0799">Topoisomerase</keyword>
<reference evidence="17 19" key="2">
    <citation type="submission" date="2018-06" db="EMBL/GenBank/DDBJ databases">
        <authorList>
            <consortium name="Pathogen Informatics"/>
            <person name="Doyle S."/>
        </authorList>
    </citation>
    <scope>NUCLEOTIDE SEQUENCE [LARGE SCALE GENOMIC DNA]</scope>
    <source>
        <strain evidence="17 19">NCTC10293</strain>
    </source>
</reference>
<dbReference type="SMART" id="SM00436">
    <property type="entry name" value="TOP1Bc"/>
    <property type="match status" value="1"/>
</dbReference>
<keyword evidence="5" id="KW-0863">Zinc-finger</keyword>
<evidence type="ECO:0000256" key="12">
    <source>
        <dbReference type="ARBA" id="ARBA00032235"/>
    </source>
</evidence>
<dbReference type="InterPro" id="IPR013498">
    <property type="entry name" value="Topo_IA_Znf"/>
</dbReference>
<gene>
    <name evidence="17" type="primary">topB</name>
    <name evidence="16" type="ORF">B0181_11045</name>
    <name evidence="17" type="ORF">NCTC10293_01212</name>
</gene>
<evidence type="ECO:0000256" key="1">
    <source>
        <dbReference type="ARBA" id="ARBA00000213"/>
    </source>
</evidence>
<dbReference type="InterPro" id="IPR000380">
    <property type="entry name" value="Topo_IA"/>
</dbReference>
<dbReference type="Proteomes" id="UP000190435">
    <property type="component" value="Unassembled WGS sequence"/>
</dbReference>
<protein>
    <recommendedName>
        <fullName evidence="3">DNA topoisomerase</fullName>
        <ecNumber evidence="3">5.6.2.1</ecNumber>
    </recommendedName>
    <alternativeName>
        <fullName evidence="13">Omega-protein</fullName>
    </alternativeName>
    <alternativeName>
        <fullName evidence="12">Relaxing enzyme</fullName>
    </alternativeName>
    <alternativeName>
        <fullName evidence="10">Swivelase</fullName>
    </alternativeName>
    <alternativeName>
        <fullName evidence="11">Untwisting enzyme</fullName>
    </alternativeName>
</protein>
<dbReference type="PROSITE" id="PS52039">
    <property type="entry name" value="TOPO_IA_2"/>
    <property type="match status" value="1"/>
</dbReference>
<dbReference type="GO" id="GO:0006281">
    <property type="term" value="P:DNA repair"/>
    <property type="evidence" value="ECO:0007669"/>
    <property type="project" value="TreeGrafter"/>
</dbReference>
<dbReference type="AlphaFoldDB" id="A0A1S9ZUC6"/>
<dbReference type="SMART" id="SM00493">
    <property type="entry name" value="TOPRIM"/>
    <property type="match status" value="1"/>
</dbReference>
<dbReference type="SUPFAM" id="SSF56712">
    <property type="entry name" value="Prokaryotic type I DNA topoisomerase"/>
    <property type="match status" value="1"/>
</dbReference>
<dbReference type="PANTHER" id="PTHR11390:SF21">
    <property type="entry name" value="DNA TOPOISOMERASE 3-ALPHA"/>
    <property type="match status" value="1"/>
</dbReference>
<evidence type="ECO:0000256" key="9">
    <source>
        <dbReference type="ARBA" id="ARBA00023235"/>
    </source>
</evidence>
<dbReference type="InterPro" id="IPR023405">
    <property type="entry name" value="Topo_IA_core_domain"/>
</dbReference>
<evidence type="ECO:0000256" key="11">
    <source>
        <dbReference type="ARBA" id="ARBA00031985"/>
    </source>
</evidence>
<evidence type="ECO:0000313" key="19">
    <source>
        <dbReference type="Proteomes" id="UP000255279"/>
    </source>
</evidence>
<evidence type="ECO:0000256" key="6">
    <source>
        <dbReference type="ARBA" id="ARBA00022833"/>
    </source>
</evidence>
<dbReference type="NCBIfam" id="NF005829">
    <property type="entry name" value="PRK07726.1"/>
    <property type="match status" value="1"/>
</dbReference>
<evidence type="ECO:0000313" key="16">
    <source>
        <dbReference type="EMBL" id="OOR87104.1"/>
    </source>
</evidence>
<dbReference type="InterPro" id="IPR034144">
    <property type="entry name" value="TOPRIM_TopoIII"/>
</dbReference>
<evidence type="ECO:0000256" key="4">
    <source>
        <dbReference type="ARBA" id="ARBA00022737"/>
    </source>
</evidence>
<dbReference type="InterPro" id="IPR003602">
    <property type="entry name" value="Topo_IA_DNA-bd_dom"/>
</dbReference>
<feature type="domain" description="Topo IA-type catalytic" evidence="15">
    <location>
        <begin position="150"/>
        <end position="617"/>
    </location>
</feature>
<comment type="similarity">
    <text evidence="2">Belongs to the type IA topoisomerase family.</text>
</comment>
<dbReference type="InterPro" id="IPR006171">
    <property type="entry name" value="TOPRIM_dom"/>
</dbReference>
<dbReference type="Pfam" id="PF01131">
    <property type="entry name" value="Topoisom_bac"/>
    <property type="match status" value="1"/>
</dbReference>
<keyword evidence="6" id="KW-0862">Zinc</keyword>
<evidence type="ECO:0000256" key="13">
    <source>
        <dbReference type="ARBA" id="ARBA00032877"/>
    </source>
</evidence>
<reference evidence="16 18" key="1">
    <citation type="submission" date="2017-02" db="EMBL/GenBank/DDBJ databases">
        <title>Draft genome sequence of Moraxella caviae CCUG 355 type strain.</title>
        <authorList>
            <person name="Engstrom-Jakobsson H."/>
            <person name="Salva-Serra F."/>
            <person name="Thorell K."/>
            <person name="Gonzales-Siles L."/>
            <person name="Karlsson R."/>
            <person name="Boulund F."/>
            <person name="Engstrand L."/>
            <person name="Moore E."/>
        </authorList>
    </citation>
    <scope>NUCLEOTIDE SEQUENCE [LARGE SCALE GENOMIC DNA]</scope>
    <source>
        <strain evidence="16 18">CCUG 355</strain>
    </source>
</reference>
<organism evidence="16 18">
    <name type="scientific">Moraxella caviae</name>
    <dbReference type="NCBI Taxonomy" id="34060"/>
    <lineage>
        <taxon>Bacteria</taxon>
        <taxon>Pseudomonadati</taxon>
        <taxon>Pseudomonadota</taxon>
        <taxon>Gammaproteobacteria</taxon>
        <taxon>Moraxellales</taxon>
        <taxon>Moraxellaceae</taxon>
        <taxon>Moraxella</taxon>
    </lineage>
</organism>
<dbReference type="RefSeq" id="WP_078277538.1">
    <property type="nucleotide sequence ID" value="NZ_MUXU01000086.1"/>
</dbReference>
<keyword evidence="5" id="KW-0479">Metal-binding</keyword>
<dbReference type="EMBL" id="MUXU01000086">
    <property type="protein sequence ID" value="OOR87104.1"/>
    <property type="molecule type" value="Genomic_DNA"/>
</dbReference>
<dbReference type="Pfam" id="PF01751">
    <property type="entry name" value="Toprim"/>
    <property type="match status" value="1"/>
</dbReference>
<dbReference type="PANTHER" id="PTHR11390">
    <property type="entry name" value="PROKARYOTIC DNA TOPOISOMERASE"/>
    <property type="match status" value="1"/>
</dbReference>
<comment type="catalytic activity">
    <reaction evidence="1">
        <text>ATP-independent breakage of single-stranded DNA, followed by passage and rejoining.</text>
        <dbReference type="EC" id="5.6.2.1"/>
    </reaction>
</comment>
<dbReference type="InterPro" id="IPR003601">
    <property type="entry name" value="Topo_IA_2"/>
</dbReference>
<evidence type="ECO:0000313" key="18">
    <source>
        <dbReference type="Proteomes" id="UP000190435"/>
    </source>
</evidence>
<dbReference type="PROSITE" id="PS50880">
    <property type="entry name" value="TOPRIM"/>
    <property type="match status" value="1"/>
</dbReference>
<feature type="domain" description="Toprim" evidence="14">
    <location>
        <begin position="1"/>
        <end position="133"/>
    </location>
</feature>
<sequence length="728" mass="80528">MRLFIAEKPDLGRAIAAGIGGNWQNHKTHMTNGNDTISWCFGHMLELADPEDYDPKYKSWNLADLPFAHLPVKYKVPSDKKAQVKVIEELINQASVIVNAGDPDEEGQLLIDELLRFLGNSKPVMRVLINDNNAKVVAKAVANLKPNSEFEHMGYKAEARRIADQLYGYNLTRAYTLQHQANGGQGVVTIGRVQTPILGLVVRRDRANSSHQKSYYYKVHGDMAIGGLNFRVGYFTTENDPIDDKKRLTDKAFADAVAAHVTGKKATVIKSETKPKETSPPLPYNLLKLQQECSRRFGYKPDKVMQITQSLREKHQLITYNRSDCEYLSDEQFDDAPAVLQAIAQTLPNAVSVVNAANPSIKGKAFNSSKVSAHHAIVPTEATVSWHSLSTEEQNVYGLIANRYILQFYPNYKYDETSIVIDVNGKQFGGRATIQTSAGWKAVGADDGDEEETDDNVVSGDIRDIVANMSGQCTAAQATAYETKPPALYTISTLMGDLARAAKYVKDPDLAKVLKEKDQDKAGEHGGIGTSATRSSIIDGLFKRGFIAEKGKNVISTKLGQDLYDFAADIVKYPDMSAIWFEQQKSIASINDAYRFVELMMQDVVNGEVERLKASSFSAGESHPCPKCGRALQRRKGQYGVFWACSGYRDEVNPCKHTMDDKAGKPVEKKPKAQAETTEYLCKTCGSPLIKRTGVGKNKKPYVMYGCSGFPKCKTSYWEKNGQPDFGG</sequence>
<dbReference type="GO" id="GO:0006265">
    <property type="term" value="P:DNA topological change"/>
    <property type="evidence" value="ECO:0007669"/>
    <property type="project" value="InterPro"/>
</dbReference>
<keyword evidence="4" id="KW-0677">Repeat</keyword>
<dbReference type="InterPro" id="IPR013825">
    <property type="entry name" value="Topo_IA_cen_sub2"/>
</dbReference>
<dbReference type="GO" id="GO:0003677">
    <property type="term" value="F:DNA binding"/>
    <property type="evidence" value="ECO:0007669"/>
    <property type="project" value="UniProtKB-KW"/>
</dbReference>
<dbReference type="InterPro" id="IPR013826">
    <property type="entry name" value="Topo_IA_cen_sub3"/>
</dbReference>
<dbReference type="GO" id="GO:0008270">
    <property type="term" value="F:zinc ion binding"/>
    <property type="evidence" value="ECO:0007669"/>
    <property type="project" value="UniProtKB-KW"/>
</dbReference>
<dbReference type="InterPro" id="IPR013824">
    <property type="entry name" value="Topo_IA_cen_sub1"/>
</dbReference>
<dbReference type="GO" id="GO:0006310">
    <property type="term" value="P:DNA recombination"/>
    <property type="evidence" value="ECO:0007669"/>
    <property type="project" value="TreeGrafter"/>
</dbReference>
<dbReference type="Gene3D" id="3.30.65.10">
    <property type="entry name" value="Bacterial Topoisomerase I, domain 1"/>
    <property type="match status" value="2"/>
</dbReference>